<protein>
    <submittedName>
        <fullName evidence="6">Glycogen debranching enzyme GlgX</fullName>
    </submittedName>
</protein>
<dbReference type="OrthoDB" id="9761875at2"/>
<dbReference type="InterPro" id="IPR017853">
    <property type="entry name" value="GH"/>
</dbReference>
<keyword evidence="7" id="KW-1185">Reference proteome</keyword>
<dbReference type="RefSeq" id="WP_069716123.1">
    <property type="nucleotide sequence ID" value="NZ_MJEH01000008.1"/>
</dbReference>
<dbReference type="Gene3D" id="3.20.20.80">
    <property type="entry name" value="Glycosidases"/>
    <property type="match status" value="1"/>
</dbReference>
<dbReference type="Pfam" id="PF21156">
    <property type="entry name" value="ISOA1-3_C"/>
    <property type="match status" value="1"/>
</dbReference>
<dbReference type="InterPro" id="IPR006047">
    <property type="entry name" value="GH13_cat_dom"/>
</dbReference>
<dbReference type="GO" id="GO:0019156">
    <property type="term" value="F:isoamylase activity"/>
    <property type="evidence" value="ECO:0007669"/>
    <property type="project" value="UniProtKB-ARBA"/>
</dbReference>
<evidence type="ECO:0000256" key="2">
    <source>
        <dbReference type="ARBA" id="ARBA00022801"/>
    </source>
</evidence>
<dbReference type="InterPro" id="IPR044505">
    <property type="entry name" value="GlgX_Isoamylase_N_E_set"/>
</dbReference>
<dbReference type="Proteomes" id="UP000095209">
    <property type="component" value="Unassembled WGS sequence"/>
</dbReference>
<dbReference type="InterPro" id="IPR011837">
    <property type="entry name" value="Glycogen_debranch_GlgX"/>
</dbReference>
<dbReference type="InterPro" id="IPR048650">
    <property type="entry name" value="ISOA1-3-like_C"/>
</dbReference>
<dbReference type="Gene3D" id="2.60.40.1180">
    <property type="entry name" value="Golgi alpha-mannosidase II"/>
    <property type="match status" value="1"/>
</dbReference>
<keyword evidence="2" id="KW-0378">Hydrolase</keyword>
<dbReference type="SUPFAM" id="SSF81296">
    <property type="entry name" value="E set domains"/>
    <property type="match status" value="1"/>
</dbReference>
<evidence type="ECO:0000256" key="4">
    <source>
        <dbReference type="ARBA" id="ARBA00023295"/>
    </source>
</evidence>
<dbReference type="FunFam" id="3.20.20.80:FF:000054">
    <property type="entry name" value="Glycogen debranching enzyme"/>
    <property type="match status" value="1"/>
</dbReference>
<feature type="domain" description="Glycosyl hydrolase family 13 catalytic" evidence="5">
    <location>
        <begin position="160"/>
        <end position="572"/>
    </location>
</feature>
<evidence type="ECO:0000313" key="6">
    <source>
        <dbReference type="EMBL" id="OEH93832.1"/>
    </source>
</evidence>
<keyword evidence="4" id="KW-0326">Glycosidase</keyword>
<dbReference type="NCBIfam" id="TIGR02100">
    <property type="entry name" value="glgX_debranch"/>
    <property type="match status" value="1"/>
</dbReference>
<accession>A0A1E5LIC2</accession>
<evidence type="ECO:0000256" key="3">
    <source>
        <dbReference type="ARBA" id="ARBA00022946"/>
    </source>
</evidence>
<gene>
    <name evidence="6" type="ORF">BFG57_10955</name>
</gene>
<dbReference type="AlphaFoldDB" id="A0A1E5LIC2"/>
<dbReference type="STRING" id="1305675.BFG57_10955"/>
<dbReference type="SMART" id="SM00642">
    <property type="entry name" value="Aamy"/>
    <property type="match status" value="1"/>
</dbReference>
<dbReference type="InterPro" id="IPR004193">
    <property type="entry name" value="Glyco_hydro_13_N"/>
</dbReference>
<dbReference type="InterPro" id="IPR014756">
    <property type="entry name" value="Ig_E-set"/>
</dbReference>
<dbReference type="Pfam" id="PF00128">
    <property type="entry name" value="Alpha-amylase"/>
    <property type="match status" value="2"/>
</dbReference>
<sequence length="696" mass="79764">MNSIAIKQKVGRPYPLGATVDELGVNFSVFSENAEKVELLLFDRHDTKNPFASIELDPNGNRTNHFWHVYVEGIKEGIHYAYRVDGPQEVNEGYRFDRDKVLIDPYALGNTNTLWDRGNACKSGDNVDTSMRSVVINPDNYDWEGDEAPLTPMKDSIIYEMHVRGFTKSSTSDVNHKGTFKGVIEKIPYLKELGVTAVELLPVFDFDEKDIYKTLDNGEQLKNYWGYSTLGYFAPEESYCVEPASGSHLDEFRDMVKALHRAGIEVILDVVFNHTDEGNHEGPIFSFKGFDNKVYYDTVAGDRQYYMDYTGCGNTLNCNHPVVEKFITDSLKFWVKEMHVDGFRFDEGSVLSRGEDGKPLKYPPVLWNIDLDEEFEHTKLIAEAWDAGGLYQVGSFPGYRWAEWNGQYRDSVRRFVKGDGGLIGEIAARIAGSADIYEHSRHTPNNSINFITCHDGFTMMDLVSYNEKHNEQNGEDNRDGMDENFSWNCGVEGETDEKSINQLRKQQIKNYCTILMLSQGIPMILAGDEVGRTQRGNNNAYCQDNDISWFNWNMVEQNLDLFHFFKNMIAFRKDHEILRRGRFFDGFVNSRGLKDIDWHGCELHAPGWQDKNSRVLSFTMGALKDADTDIHVMMNMENEQSLSFKLPQLNRERTWHRFVDTSLESPDDIVLKGEEIVIEGVEYEVNPHSVVILISK</sequence>
<evidence type="ECO:0000259" key="5">
    <source>
        <dbReference type="SMART" id="SM00642"/>
    </source>
</evidence>
<name>A0A1E5LIC2_9BACI</name>
<comment type="caution">
    <text evidence="6">The sequence shown here is derived from an EMBL/GenBank/DDBJ whole genome shotgun (WGS) entry which is preliminary data.</text>
</comment>
<dbReference type="SUPFAM" id="SSF51445">
    <property type="entry name" value="(Trans)glycosidases"/>
    <property type="match status" value="1"/>
</dbReference>
<dbReference type="EMBL" id="MJEH01000008">
    <property type="protein sequence ID" value="OEH93832.1"/>
    <property type="molecule type" value="Genomic_DNA"/>
</dbReference>
<organism evidence="6 7">
    <name type="scientific">Bacillus solimangrovi</name>
    <dbReference type="NCBI Taxonomy" id="1305675"/>
    <lineage>
        <taxon>Bacteria</taxon>
        <taxon>Bacillati</taxon>
        <taxon>Bacillota</taxon>
        <taxon>Bacilli</taxon>
        <taxon>Bacillales</taxon>
        <taxon>Bacillaceae</taxon>
        <taxon>Bacillus</taxon>
    </lineage>
</organism>
<proteinExistence type="inferred from homology"/>
<keyword evidence="3" id="KW-0809">Transit peptide</keyword>
<dbReference type="GO" id="GO:0004135">
    <property type="term" value="F:amylo-alpha-1,6-glucosidase activity"/>
    <property type="evidence" value="ECO:0007669"/>
    <property type="project" value="InterPro"/>
</dbReference>
<evidence type="ECO:0000256" key="1">
    <source>
        <dbReference type="ARBA" id="ARBA00008061"/>
    </source>
</evidence>
<dbReference type="CDD" id="cd02856">
    <property type="entry name" value="E_set_GDE_Isoamylase_N"/>
    <property type="match status" value="1"/>
</dbReference>
<evidence type="ECO:0000313" key="7">
    <source>
        <dbReference type="Proteomes" id="UP000095209"/>
    </source>
</evidence>
<comment type="similarity">
    <text evidence="1">Belongs to the glycosyl hydrolase 13 family.</text>
</comment>
<dbReference type="Pfam" id="PF02922">
    <property type="entry name" value="CBM_48"/>
    <property type="match status" value="1"/>
</dbReference>
<reference evidence="6 7" key="1">
    <citation type="submission" date="2016-08" db="EMBL/GenBank/DDBJ databases">
        <title>Genome of Bacillus solimangrovi GH2-4.</title>
        <authorList>
            <person name="Lim S."/>
            <person name="Kim B.-C."/>
        </authorList>
    </citation>
    <scope>NUCLEOTIDE SEQUENCE [LARGE SCALE GENOMIC DNA]</scope>
    <source>
        <strain evidence="6 7">GH2-4</strain>
    </source>
</reference>
<dbReference type="Gene3D" id="2.60.40.10">
    <property type="entry name" value="Immunoglobulins"/>
    <property type="match status" value="1"/>
</dbReference>
<dbReference type="GO" id="GO:0005980">
    <property type="term" value="P:glycogen catabolic process"/>
    <property type="evidence" value="ECO:0007669"/>
    <property type="project" value="InterPro"/>
</dbReference>
<dbReference type="CDD" id="cd11326">
    <property type="entry name" value="AmyAc_Glg_debranch"/>
    <property type="match status" value="1"/>
</dbReference>
<dbReference type="PANTHER" id="PTHR43002">
    <property type="entry name" value="GLYCOGEN DEBRANCHING ENZYME"/>
    <property type="match status" value="1"/>
</dbReference>
<dbReference type="InterPro" id="IPR013780">
    <property type="entry name" value="Glyco_hydro_b"/>
</dbReference>
<dbReference type="SUPFAM" id="SSF51011">
    <property type="entry name" value="Glycosyl hydrolase domain"/>
    <property type="match status" value="1"/>
</dbReference>
<dbReference type="InterPro" id="IPR013783">
    <property type="entry name" value="Ig-like_fold"/>
</dbReference>